<dbReference type="AlphaFoldDB" id="G4QBE4"/>
<dbReference type="RefSeq" id="WP_014111660.1">
    <property type="nucleotide sequence ID" value="NC_016043.1"/>
</dbReference>
<accession>G4QBE4</accession>
<gene>
    <name evidence="2" type="ordered locus">TASI_1006</name>
</gene>
<dbReference type="EMBL" id="CP003059">
    <property type="protein sequence ID" value="AEP36765.1"/>
    <property type="molecule type" value="Genomic_DNA"/>
</dbReference>
<evidence type="ECO:0000313" key="3">
    <source>
        <dbReference type="Proteomes" id="UP000009284"/>
    </source>
</evidence>
<sequence length="258" mass="28339">MAIENSIQFKRKCAEHLNKTYGKFFDLLGGGCSSVSDIKFVNGKSSYVECKLPHTQSGKFELVPNSTNTSFELSKSLEPAQAKWFEGLINYLSKPEVFRNLASGNVGGSIAINKFQLFQWFKKAMARKNIRYVVSTQKSDTESAQKFFIFPVGQIQDYFDIRVKITPSVNATGAVSGLAVTYSVTQKPNISDVDAAQSSALFATQNGLSARSDATKAESNSSENVEVKEPKKVASNLQPKETEASKKMNSILKAFNKA</sequence>
<dbReference type="KEGG" id="tas:TASI_1006"/>
<reference evidence="2 3" key="2">
    <citation type="journal article" date="2012" name="PLoS ONE">
        <title>Genomic characterization of the taylorella genus.</title>
        <authorList>
            <person name="Hebert L."/>
            <person name="Moumen B."/>
            <person name="Pons N."/>
            <person name="Duquesne F."/>
            <person name="Breuil M.F."/>
            <person name="Goux D."/>
            <person name="Batto J.M."/>
            <person name="Laugier C."/>
            <person name="Renault P."/>
            <person name="Petry S."/>
        </authorList>
    </citation>
    <scope>NUCLEOTIDE SEQUENCE [LARGE SCALE GENOMIC DNA]</scope>
    <source>
        <strain evidence="2 3">MCE3</strain>
    </source>
</reference>
<dbReference type="STRING" id="1008459.TASI_1006"/>
<name>G4QBE4_TAYAM</name>
<feature type="region of interest" description="Disordered" evidence="1">
    <location>
        <begin position="211"/>
        <end position="258"/>
    </location>
</feature>
<reference key="1">
    <citation type="submission" date="2011-09" db="EMBL/GenBank/DDBJ databases">
        <title>Genomic characterization of the Taylorella genus.</title>
        <authorList>
            <person name="Hebert L."/>
            <person name="Moumen B."/>
            <person name="Pons N."/>
            <person name="Duquesne F."/>
            <person name="Breuil M.-F."/>
            <person name="Goux D."/>
            <person name="Batto J.-M."/>
            <person name="Renault P."/>
            <person name="Laugier C."/>
            <person name="Petry S."/>
        </authorList>
    </citation>
    <scope>NUCLEOTIDE SEQUENCE</scope>
    <source>
        <strain>MCE3</strain>
    </source>
</reference>
<organism evidence="2 3">
    <name type="scientific">Taylorella asinigenitalis (strain MCE3)</name>
    <dbReference type="NCBI Taxonomy" id="1008459"/>
    <lineage>
        <taxon>Bacteria</taxon>
        <taxon>Pseudomonadati</taxon>
        <taxon>Pseudomonadota</taxon>
        <taxon>Betaproteobacteria</taxon>
        <taxon>Burkholderiales</taxon>
        <taxon>Alcaligenaceae</taxon>
        <taxon>Taylorella</taxon>
    </lineage>
</organism>
<proteinExistence type="predicted"/>
<dbReference type="HOGENOM" id="CLU_1077397_0_0_4"/>
<keyword evidence="3" id="KW-1185">Reference proteome</keyword>
<dbReference type="OrthoDB" id="398288at2"/>
<dbReference type="Proteomes" id="UP000009284">
    <property type="component" value="Chromosome"/>
</dbReference>
<protein>
    <submittedName>
        <fullName evidence="2">Uncharacterized protein</fullName>
    </submittedName>
</protein>
<evidence type="ECO:0000256" key="1">
    <source>
        <dbReference type="SAM" id="MobiDB-lite"/>
    </source>
</evidence>
<evidence type="ECO:0000313" key="2">
    <source>
        <dbReference type="EMBL" id="AEP36765.1"/>
    </source>
</evidence>